<gene>
    <name evidence="1" type="ORF">GCM10010260_31050</name>
</gene>
<dbReference type="AlphaFoldDB" id="A0A918IC22"/>
<accession>A0A918IC22</accession>
<organism evidence="1 2">
    <name type="scientific">Streptomyces filipinensis</name>
    <dbReference type="NCBI Taxonomy" id="66887"/>
    <lineage>
        <taxon>Bacteria</taxon>
        <taxon>Bacillati</taxon>
        <taxon>Actinomycetota</taxon>
        <taxon>Actinomycetes</taxon>
        <taxon>Kitasatosporales</taxon>
        <taxon>Streptomycetaceae</taxon>
        <taxon>Streptomyces</taxon>
    </lineage>
</organism>
<sequence length="46" mass="4804">MEHLAGVPVAVSGRDRVRAGLWAEEWPAREGYNVLAGGGAVADEAL</sequence>
<keyword evidence="2" id="KW-1185">Reference proteome</keyword>
<reference evidence="1" key="1">
    <citation type="journal article" date="2014" name="Int. J. Syst. Evol. Microbiol.">
        <title>Complete genome sequence of Corynebacterium casei LMG S-19264T (=DSM 44701T), isolated from a smear-ripened cheese.</title>
        <authorList>
            <consortium name="US DOE Joint Genome Institute (JGI-PGF)"/>
            <person name="Walter F."/>
            <person name="Albersmeier A."/>
            <person name="Kalinowski J."/>
            <person name="Ruckert C."/>
        </authorList>
    </citation>
    <scope>NUCLEOTIDE SEQUENCE</scope>
    <source>
        <strain evidence="1">JCM 4369</strain>
    </source>
</reference>
<reference evidence="1" key="2">
    <citation type="submission" date="2020-09" db="EMBL/GenBank/DDBJ databases">
        <authorList>
            <person name="Sun Q."/>
            <person name="Ohkuma M."/>
        </authorList>
    </citation>
    <scope>NUCLEOTIDE SEQUENCE</scope>
    <source>
        <strain evidence="1">JCM 4369</strain>
    </source>
</reference>
<protein>
    <submittedName>
        <fullName evidence="1">Uncharacterized protein</fullName>
    </submittedName>
</protein>
<dbReference type="EMBL" id="BMTD01000005">
    <property type="protein sequence ID" value="GGU93760.1"/>
    <property type="molecule type" value="Genomic_DNA"/>
</dbReference>
<proteinExistence type="predicted"/>
<dbReference type="Proteomes" id="UP000618795">
    <property type="component" value="Unassembled WGS sequence"/>
</dbReference>
<comment type="caution">
    <text evidence="1">The sequence shown here is derived from an EMBL/GenBank/DDBJ whole genome shotgun (WGS) entry which is preliminary data.</text>
</comment>
<name>A0A918IC22_9ACTN</name>
<evidence type="ECO:0000313" key="2">
    <source>
        <dbReference type="Proteomes" id="UP000618795"/>
    </source>
</evidence>
<evidence type="ECO:0000313" key="1">
    <source>
        <dbReference type="EMBL" id="GGU93760.1"/>
    </source>
</evidence>